<accession>A0A1F7IZ71</accession>
<sequence>MKKLTTLEIIRALPIDLSIKEKLQANYSSLDEYTKLQISEVCWNAFHQMKRRIEDYWQDRITSEIANGHRKADVDLDQQLYNEVWNEIENRIEGKVEDNSKLASIREQLEQLMKPQEI</sequence>
<dbReference type="STRING" id="1802061.A3A93_05560"/>
<proteinExistence type="predicted"/>
<gene>
    <name evidence="1" type="ORF">A3A93_05560</name>
</gene>
<organism evidence="1 2">
    <name type="scientific">Candidatus Roizmanbacteria bacterium RIFCSPLOWO2_01_FULL_38_12</name>
    <dbReference type="NCBI Taxonomy" id="1802061"/>
    <lineage>
        <taxon>Bacteria</taxon>
        <taxon>Candidatus Roizmaniibacteriota</taxon>
    </lineage>
</organism>
<comment type="caution">
    <text evidence="1">The sequence shown here is derived from an EMBL/GenBank/DDBJ whole genome shotgun (WGS) entry which is preliminary data.</text>
</comment>
<dbReference type="EMBL" id="MGAL01000012">
    <property type="protein sequence ID" value="OGK48654.1"/>
    <property type="molecule type" value="Genomic_DNA"/>
</dbReference>
<evidence type="ECO:0000313" key="1">
    <source>
        <dbReference type="EMBL" id="OGK48654.1"/>
    </source>
</evidence>
<reference evidence="1 2" key="1">
    <citation type="journal article" date="2016" name="Nat. Commun.">
        <title>Thousands of microbial genomes shed light on interconnected biogeochemical processes in an aquifer system.</title>
        <authorList>
            <person name="Anantharaman K."/>
            <person name="Brown C.T."/>
            <person name="Hug L.A."/>
            <person name="Sharon I."/>
            <person name="Castelle C.J."/>
            <person name="Probst A.J."/>
            <person name="Thomas B.C."/>
            <person name="Singh A."/>
            <person name="Wilkins M.J."/>
            <person name="Karaoz U."/>
            <person name="Brodie E.L."/>
            <person name="Williams K.H."/>
            <person name="Hubbard S.S."/>
            <person name="Banfield J.F."/>
        </authorList>
    </citation>
    <scope>NUCLEOTIDE SEQUENCE [LARGE SCALE GENOMIC DNA]</scope>
</reference>
<evidence type="ECO:0000313" key="2">
    <source>
        <dbReference type="Proteomes" id="UP000177141"/>
    </source>
</evidence>
<dbReference type="AlphaFoldDB" id="A0A1F7IZ71"/>
<name>A0A1F7IZ71_9BACT</name>
<dbReference type="Proteomes" id="UP000177141">
    <property type="component" value="Unassembled WGS sequence"/>
</dbReference>
<protein>
    <submittedName>
        <fullName evidence="1">Uncharacterized protein</fullName>
    </submittedName>
</protein>